<evidence type="ECO:0000313" key="3">
    <source>
        <dbReference type="EMBL" id="KZV32128.1"/>
    </source>
</evidence>
<dbReference type="EMBL" id="KV006930">
    <property type="protein sequence ID" value="KZV32128.1"/>
    <property type="molecule type" value="Genomic_DNA"/>
</dbReference>
<keyword evidence="1" id="KW-0175">Coiled coil</keyword>
<feature type="region of interest" description="Disordered" evidence="2">
    <location>
        <begin position="1"/>
        <end position="83"/>
    </location>
</feature>
<organism evidence="3 4">
    <name type="scientific">Dorcoceras hygrometricum</name>
    <dbReference type="NCBI Taxonomy" id="472368"/>
    <lineage>
        <taxon>Eukaryota</taxon>
        <taxon>Viridiplantae</taxon>
        <taxon>Streptophyta</taxon>
        <taxon>Embryophyta</taxon>
        <taxon>Tracheophyta</taxon>
        <taxon>Spermatophyta</taxon>
        <taxon>Magnoliopsida</taxon>
        <taxon>eudicotyledons</taxon>
        <taxon>Gunneridae</taxon>
        <taxon>Pentapetalae</taxon>
        <taxon>asterids</taxon>
        <taxon>lamiids</taxon>
        <taxon>Lamiales</taxon>
        <taxon>Gesneriaceae</taxon>
        <taxon>Didymocarpoideae</taxon>
        <taxon>Trichosporeae</taxon>
        <taxon>Loxocarpinae</taxon>
        <taxon>Dorcoceras</taxon>
    </lineage>
</organism>
<feature type="region of interest" description="Disordered" evidence="2">
    <location>
        <begin position="933"/>
        <end position="971"/>
    </location>
</feature>
<feature type="coiled-coil region" evidence="1">
    <location>
        <begin position="1067"/>
        <end position="1094"/>
    </location>
</feature>
<evidence type="ECO:0000256" key="1">
    <source>
        <dbReference type="SAM" id="Coils"/>
    </source>
</evidence>
<evidence type="ECO:0000313" key="4">
    <source>
        <dbReference type="Proteomes" id="UP000250235"/>
    </source>
</evidence>
<keyword evidence="4" id="KW-1185">Reference proteome</keyword>
<dbReference type="Proteomes" id="UP000250235">
    <property type="component" value="Unassembled WGS sequence"/>
</dbReference>
<accession>A0A2Z7BJ20</accession>
<protein>
    <submittedName>
        <fullName evidence="3">Dystroglycan-like</fullName>
    </submittedName>
</protein>
<gene>
    <name evidence="3" type="ORF">F511_29859</name>
</gene>
<proteinExistence type="predicted"/>
<feature type="compositionally biased region" description="Basic and acidic residues" evidence="2">
    <location>
        <begin position="1186"/>
        <end position="1201"/>
    </location>
</feature>
<reference evidence="3 4" key="1">
    <citation type="journal article" date="2015" name="Proc. Natl. Acad. Sci. U.S.A.">
        <title>The resurrection genome of Boea hygrometrica: A blueprint for survival of dehydration.</title>
        <authorList>
            <person name="Xiao L."/>
            <person name="Yang G."/>
            <person name="Zhang L."/>
            <person name="Yang X."/>
            <person name="Zhao S."/>
            <person name="Ji Z."/>
            <person name="Zhou Q."/>
            <person name="Hu M."/>
            <person name="Wang Y."/>
            <person name="Chen M."/>
            <person name="Xu Y."/>
            <person name="Jin H."/>
            <person name="Xiao X."/>
            <person name="Hu G."/>
            <person name="Bao F."/>
            <person name="Hu Y."/>
            <person name="Wan P."/>
            <person name="Li L."/>
            <person name="Deng X."/>
            <person name="Kuang T."/>
            <person name="Xiang C."/>
            <person name="Zhu J.K."/>
            <person name="Oliver M.J."/>
            <person name="He Y."/>
        </authorList>
    </citation>
    <scope>NUCLEOTIDE SEQUENCE [LARGE SCALE GENOMIC DNA]</scope>
    <source>
        <strain evidence="4">cv. XS01</strain>
    </source>
</reference>
<feature type="region of interest" description="Disordered" evidence="2">
    <location>
        <begin position="1135"/>
        <end position="1215"/>
    </location>
</feature>
<evidence type="ECO:0000256" key="2">
    <source>
        <dbReference type="SAM" id="MobiDB-lite"/>
    </source>
</evidence>
<dbReference type="AlphaFoldDB" id="A0A2Z7BJ20"/>
<name>A0A2Z7BJ20_9LAMI</name>
<feature type="compositionally biased region" description="Basic residues" evidence="2">
    <location>
        <begin position="1202"/>
        <end position="1215"/>
    </location>
</feature>
<feature type="compositionally biased region" description="Basic and acidic residues" evidence="2">
    <location>
        <begin position="58"/>
        <end position="67"/>
    </location>
</feature>
<dbReference type="OrthoDB" id="1838786at2759"/>
<sequence>MDPSDPIATGATSMYSPHVQPELNPRRNQPSRHRRRLTGLAAARWRPPPTNHVRRKAARDVSHRRAIDQPPRATSGKDVVQPVSQHATIARPARDLRRDIIAPCTAPGWRMLRPIGYPRMSASGESSTTMHRLLHASGSHPIPPPDDPKTNQYNQDLGLIHSTNGNHLESPNEGSSIDHQVTIYLHAQNITMFPTNETWNSSSFQFTVMASVFITNSYQVNFESVLMIPDNEGMLNMFKALEASGLRGFMGCESVLYEKELEQFFDTALLQDEDVTGAVSGKFFSFSQARFAEIFALPTEGLVTFSDVPKHLVYKARSIFSKSGEQVEIHGKKRFLKYEYRFLNDILAKSITVKAGSYDAVTTERFQMMTAIQFGLKINWSKIVFSVLKEMVDRTQKKAKGYAAQTGVLLKSIPAITMGEGVPFPTSKILSMKTVNTYIATNQTIDARGQTEEQGMASEAIVKRKSKSKKKSVSTDDTPVEVIAEIAGSKKRPATEGAAPIIPNKRRTVKSKASPAKASLTIISVAQEDIAKAVGSKQSAEELMSIDDLLLQISDDMMLPSITAAEITKIRRGESININEVQERDLYYASIPRISMHDKGKEILEEGETVKGNPAREMVELICGDVEFLVRLRDQGMLDVVDLFPYFSLNKLTDLDALRDLKVKEKLMLDWAETDSLETAPWTAMASQIIYLLSDAHSKSLEDLIAHQQEQGIVVEQPSSSLSIVDSGVDGSAVLAQFYSMAKSTCLVRPMVLIDGVWTPIQGTDFWRSSCRLSLFVNKKKQPEVVIEENFVPHVFFIEPIQYWEASPFLIKTWGWARVCTDIVRYQMFGCLRPVSDDVCTDIVVYNLGVERIPASFCSTFAQGVYKDSFVGYFSDSYVQIIPEIDSDSSDGSTVYRSPSPISQEAVSSDHTLQFALGPVIFGTAQEEQSYIVENPESPSPTFRRQDTSDSSTDSPMLFTRDDIPLDATTDDQTSIPTVSIDLSTTLADLQTILFDHIDASQSGILSKLHMIEHGLRDSLRQQEEAFKTLIQGARQESRNIDNVQTLRFNEFRKNVLAQNASVFTGLADVRKEVQEMNAKVDIMSSRLDEVRKDVEATKEAISHQLLEFQSQAQANYIILTDQLGQLVDYINRGGNAKKGEGESSRGPQPPPAVQIRDSGNAGGSGDAMRTTELTQADIDAANRQILERMMREDRERERERRSKSRSGSYKRCRY</sequence>